<dbReference type="InterPro" id="IPR029069">
    <property type="entry name" value="HotDog_dom_sf"/>
</dbReference>
<keyword evidence="2" id="KW-0378">Hydrolase</keyword>
<dbReference type="EMBL" id="QJTI01000020">
    <property type="protein sequence ID" value="PYF01537.1"/>
    <property type="molecule type" value="Genomic_DNA"/>
</dbReference>
<comment type="caution">
    <text evidence="3">The sequence shown here is derived from an EMBL/GenBank/DDBJ whole genome shotgun (WGS) entry which is preliminary data.</text>
</comment>
<reference evidence="3 4" key="1">
    <citation type="submission" date="2018-06" db="EMBL/GenBank/DDBJ databases">
        <title>Genomic Encyclopedia of Archaeal and Bacterial Type Strains, Phase II (KMG-II): from individual species to whole genera.</title>
        <authorList>
            <person name="Goeker M."/>
        </authorList>
    </citation>
    <scope>NUCLEOTIDE SEQUENCE [LARGE SCALE GENOMIC DNA]</scope>
    <source>
        <strain evidence="3 4">JCM 11668</strain>
    </source>
</reference>
<proteinExistence type="inferred from homology"/>
<protein>
    <submittedName>
        <fullName evidence="3">(3S)-malyl-CoA thioesterase</fullName>
    </submittedName>
</protein>
<evidence type="ECO:0000256" key="1">
    <source>
        <dbReference type="ARBA" id="ARBA00005953"/>
    </source>
</evidence>
<organism evidence="3 4">
    <name type="scientific">Rhodopseudomonas faecalis</name>
    <dbReference type="NCBI Taxonomy" id="99655"/>
    <lineage>
        <taxon>Bacteria</taxon>
        <taxon>Pseudomonadati</taxon>
        <taxon>Pseudomonadota</taxon>
        <taxon>Alphaproteobacteria</taxon>
        <taxon>Hyphomicrobiales</taxon>
        <taxon>Nitrobacteraceae</taxon>
        <taxon>Rhodopseudomonas</taxon>
    </lineage>
</organism>
<dbReference type="Proteomes" id="UP000248148">
    <property type="component" value="Unassembled WGS sequence"/>
</dbReference>
<name>A0A318TCK7_9BRAD</name>
<gene>
    <name evidence="3" type="ORF">BJ122_12020</name>
</gene>
<dbReference type="CDD" id="cd00586">
    <property type="entry name" value="4HBT"/>
    <property type="match status" value="1"/>
</dbReference>
<comment type="similarity">
    <text evidence="1">Belongs to the 4-hydroxybenzoyl-CoA thioesterase family.</text>
</comment>
<sequence>MTARSRDAATPRLENFPYRLSDNVRFGDLDPNQHVNNAVYATYFESSRVALVKDKANGLMPEGYGWVLVRLDIHFRYELHWPGTIELGLAVHKIGRTSVHFDQAVFSKGVCVASARSITVLVGAESRKPAPLPEDVIRNLQRWQGSGLSAE</sequence>
<dbReference type="InterPro" id="IPR050563">
    <property type="entry name" value="4-hydroxybenzoyl-CoA_TE"/>
</dbReference>
<dbReference type="Gene3D" id="3.10.129.10">
    <property type="entry name" value="Hotdog Thioesterase"/>
    <property type="match status" value="1"/>
</dbReference>
<evidence type="ECO:0000313" key="3">
    <source>
        <dbReference type="EMBL" id="PYF01537.1"/>
    </source>
</evidence>
<dbReference type="PANTHER" id="PTHR31793:SF27">
    <property type="entry name" value="NOVEL THIOESTERASE SUPERFAMILY DOMAIN AND SAPOSIN A-TYPE DOMAIN CONTAINING PROTEIN (0610012H03RIK)"/>
    <property type="match status" value="1"/>
</dbReference>
<dbReference type="PANTHER" id="PTHR31793">
    <property type="entry name" value="4-HYDROXYBENZOYL-COA THIOESTERASE FAMILY MEMBER"/>
    <property type="match status" value="1"/>
</dbReference>
<evidence type="ECO:0000256" key="2">
    <source>
        <dbReference type="ARBA" id="ARBA00022801"/>
    </source>
</evidence>
<evidence type="ECO:0000313" key="4">
    <source>
        <dbReference type="Proteomes" id="UP000248148"/>
    </source>
</evidence>
<dbReference type="GO" id="GO:0047617">
    <property type="term" value="F:fatty acyl-CoA hydrolase activity"/>
    <property type="evidence" value="ECO:0007669"/>
    <property type="project" value="TreeGrafter"/>
</dbReference>
<accession>A0A318TCK7</accession>
<dbReference type="Pfam" id="PF13279">
    <property type="entry name" value="4HBT_2"/>
    <property type="match status" value="1"/>
</dbReference>
<dbReference type="OrthoDB" id="9799036at2"/>
<dbReference type="RefSeq" id="WP_110781879.1">
    <property type="nucleotide sequence ID" value="NZ_QJTI01000020.1"/>
</dbReference>
<keyword evidence="4" id="KW-1185">Reference proteome</keyword>
<dbReference type="SUPFAM" id="SSF54637">
    <property type="entry name" value="Thioesterase/thiol ester dehydrase-isomerase"/>
    <property type="match status" value="1"/>
</dbReference>
<dbReference type="AlphaFoldDB" id="A0A318TCK7"/>